<feature type="chain" id="PRO_5001816022" description="Secreted protein" evidence="1">
    <location>
        <begin position="20"/>
        <end position="113"/>
    </location>
</feature>
<keyword evidence="3" id="KW-1185">Reference proteome</keyword>
<name>A0A086TL20_9FUNG</name>
<evidence type="ECO:0008006" key="4">
    <source>
        <dbReference type="Google" id="ProtNLM"/>
    </source>
</evidence>
<feature type="signal peptide" evidence="1">
    <location>
        <begin position="1"/>
        <end position="19"/>
    </location>
</feature>
<organism evidence="2 3">
    <name type="scientific">Podila verticillata NRRL 6337</name>
    <dbReference type="NCBI Taxonomy" id="1069443"/>
    <lineage>
        <taxon>Eukaryota</taxon>
        <taxon>Fungi</taxon>
        <taxon>Fungi incertae sedis</taxon>
        <taxon>Mucoromycota</taxon>
        <taxon>Mortierellomycotina</taxon>
        <taxon>Mortierellomycetes</taxon>
        <taxon>Mortierellales</taxon>
        <taxon>Mortierellaceae</taxon>
        <taxon>Podila</taxon>
    </lineage>
</organism>
<proteinExistence type="predicted"/>
<evidence type="ECO:0000313" key="3">
    <source>
        <dbReference type="Proteomes" id="UP000243308"/>
    </source>
</evidence>
<sequence>MRVNSRGLFCFVLFFLAECLFLELRVLWTTNASRRSITNTMAAKGIAYPMHARMAGRGWQGESKRAITSEPSIQHEDKLHNDVIAQHAAAGHWTKLRIRALASTPSRLSPSCP</sequence>
<dbReference type="EMBL" id="KN042431">
    <property type="protein sequence ID" value="KFH62647.1"/>
    <property type="molecule type" value="Genomic_DNA"/>
</dbReference>
<dbReference type="Proteomes" id="UP000243308">
    <property type="component" value="Unassembled WGS sequence"/>
</dbReference>
<keyword evidence="1" id="KW-0732">Signal</keyword>
<dbReference type="AlphaFoldDB" id="A0A086TL20"/>
<gene>
    <name evidence="2" type="ORF">MVEG_12039</name>
</gene>
<protein>
    <recommendedName>
        <fullName evidence="4">Secreted protein</fullName>
    </recommendedName>
</protein>
<reference evidence="2 3" key="1">
    <citation type="submission" date="2011-02" db="EMBL/GenBank/DDBJ databases">
        <title>The Genome Sequence of Mortierella verticillata NRRL 6337.</title>
        <authorList>
            <consortium name="The Broad Institute Genome Sequencing Platform"/>
            <person name="Russ C."/>
            <person name="Cuomo C."/>
            <person name="Burger G."/>
            <person name="Gray M.W."/>
            <person name="Holland P.W.H."/>
            <person name="King N."/>
            <person name="Lang F.B.F."/>
            <person name="Roger A.J."/>
            <person name="Ruiz-Trillo I."/>
            <person name="Young S.K."/>
            <person name="Zeng Q."/>
            <person name="Gargeya S."/>
            <person name="Alvarado L."/>
            <person name="Berlin A."/>
            <person name="Chapman S.B."/>
            <person name="Chen Z."/>
            <person name="Freedman E."/>
            <person name="Gellesch M."/>
            <person name="Goldberg J."/>
            <person name="Griggs A."/>
            <person name="Gujja S."/>
            <person name="Heilman E."/>
            <person name="Heiman D."/>
            <person name="Howarth C."/>
            <person name="Mehta T."/>
            <person name="Neiman D."/>
            <person name="Pearson M."/>
            <person name="Roberts A."/>
            <person name="Saif S."/>
            <person name="Shea T."/>
            <person name="Shenoy N."/>
            <person name="Sisk P."/>
            <person name="Stolte C."/>
            <person name="Sykes S."/>
            <person name="White J."/>
            <person name="Yandava C."/>
            <person name="Haas B."/>
            <person name="Nusbaum C."/>
            <person name="Birren B."/>
        </authorList>
    </citation>
    <scope>NUCLEOTIDE SEQUENCE [LARGE SCALE GENOMIC DNA]</scope>
    <source>
        <strain evidence="2 3">NRRL 6337</strain>
    </source>
</reference>
<evidence type="ECO:0000313" key="2">
    <source>
        <dbReference type="EMBL" id="KFH62647.1"/>
    </source>
</evidence>
<accession>A0A086TL20</accession>
<evidence type="ECO:0000256" key="1">
    <source>
        <dbReference type="SAM" id="SignalP"/>
    </source>
</evidence>